<evidence type="ECO:0000313" key="1">
    <source>
        <dbReference type="EMBL" id="KAJ7514764.1"/>
    </source>
</evidence>
<dbReference type="Proteomes" id="UP001162992">
    <property type="component" value="Chromosome 23"/>
</dbReference>
<proteinExistence type="predicted"/>
<accession>A0ACC2AD06</accession>
<keyword evidence="2" id="KW-1185">Reference proteome</keyword>
<comment type="caution">
    <text evidence="1">The sequence shown here is derived from an EMBL/GenBank/DDBJ whole genome shotgun (WGS) entry which is preliminary data.</text>
</comment>
<reference evidence="2" key="1">
    <citation type="journal article" date="2024" name="Proc. Natl. Acad. Sci. U.S.A.">
        <title>Extraordinary preservation of gene collinearity over three hundred million years revealed in homosporous lycophytes.</title>
        <authorList>
            <person name="Li C."/>
            <person name="Wickell D."/>
            <person name="Kuo L.Y."/>
            <person name="Chen X."/>
            <person name="Nie B."/>
            <person name="Liao X."/>
            <person name="Peng D."/>
            <person name="Ji J."/>
            <person name="Jenkins J."/>
            <person name="Williams M."/>
            <person name="Shu S."/>
            <person name="Plott C."/>
            <person name="Barry K."/>
            <person name="Rajasekar S."/>
            <person name="Grimwood J."/>
            <person name="Han X."/>
            <person name="Sun S."/>
            <person name="Hou Z."/>
            <person name="He W."/>
            <person name="Dai G."/>
            <person name="Sun C."/>
            <person name="Schmutz J."/>
            <person name="Leebens-Mack J.H."/>
            <person name="Li F.W."/>
            <person name="Wang L."/>
        </authorList>
    </citation>
    <scope>NUCLEOTIDE SEQUENCE [LARGE SCALE GENOMIC DNA]</scope>
    <source>
        <strain evidence="2">cv. PW_Plant_1</strain>
    </source>
</reference>
<evidence type="ECO:0000313" key="2">
    <source>
        <dbReference type="Proteomes" id="UP001162992"/>
    </source>
</evidence>
<name>A0ACC2AD06_DIPCM</name>
<gene>
    <name evidence="1" type="ORF">O6H91_23G058400</name>
</gene>
<dbReference type="EMBL" id="CM055114">
    <property type="protein sequence ID" value="KAJ7514764.1"/>
    <property type="molecule type" value="Genomic_DNA"/>
</dbReference>
<sequence length="167" mass="18480">MVDCVISREESSINVKGRGVLSHFARFVYGSIVKPFQALQHMMGPKKAKPTEISHHSFGKVLRNFKEVQNLRIELLGGELGIEEGFLLKWKAEFGSTLESCVILGASSVAKVDIEGQGVSSVSRGWKLMCKPNQREPASLRNPMKQSLRICKSTMLASQSPFTLMVV</sequence>
<organism evidence="1 2">
    <name type="scientific">Diphasiastrum complanatum</name>
    <name type="common">Issler's clubmoss</name>
    <name type="synonym">Lycopodium complanatum</name>
    <dbReference type="NCBI Taxonomy" id="34168"/>
    <lineage>
        <taxon>Eukaryota</taxon>
        <taxon>Viridiplantae</taxon>
        <taxon>Streptophyta</taxon>
        <taxon>Embryophyta</taxon>
        <taxon>Tracheophyta</taxon>
        <taxon>Lycopodiopsida</taxon>
        <taxon>Lycopodiales</taxon>
        <taxon>Lycopodiaceae</taxon>
        <taxon>Lycopodioideae</taxon>
        <taxon>Diphasiastrum</taxon>
    </lineage>
</organism>
<protein>
    <submittedName>
        <fullName evidence="1">Uncharacterized protein</fullName>
    </submittedName>
</protein>